<dbReference type="PANTHER" id="PTHR33112">
    <property type="entry name" value="DOMAIN PROTEIN, PUTATIVE-RELATED"/>
    <property type="match status" value="1"/>
</dbReference>
<dbReference type="AlphaFoldDB" id="A0AAN6YN73"/>
<evidence type="ECO:0008006" key="3">
    <source>
        <dbReference type="Google" id="ProtNLM"/>
    </source>
</evidence>
<organism evidence="1 2">
    <name type="scientific">Podospora fimiseda</name>
    <dbReference type="NCBI Taxonomy" id="252190"/>
    <lineage>
        <taxon>Eukaryota</taxon>
        <taxon>Fungi</taxon>
        <taxon>Dikarya</taxon>
        <taxon>Ascomycota</taxon>
        <taxon>Pezizomycotina</taxon>
        <taxon>Sordariomycetes</taxon>
        <taxon>Sordariomycetidae</taxon>
        <taxon>Sordariales</taxon>
        <taxon>Podosporaceae</taxon>
        <taxon>Podospora</taxon>
    </lineage>
</organism>
<gene>
    <name evidence="1" type="ORF">QBC38DRAFT_449165</name>
</gene>
<evidence type="ECO:0000313" key="1">
    <source>
        <dbReference type="EMBL" id="KAK4221458.1"/>
    </source>
</evidence>
<sequence length="377" mass="42965">MPMSSSGRYPHGRANEGFVHVEEPHLWIRFKSTINPLIQRLLKIRALGKDPDRWKFGIERHDILESNMDSRDVAWASRGWTFREFSMASRFLAFGPSDLCFSCPDGALRMGGPAKLTKSSALKQIGPQWGKQSIDMSLVAWYRMVAEYSARHRGFSQPSDTFPALAGLASSFCASVGLPRDSYIAGLWNTPSSWHLIVGLYWVVLFVDNRQPPRPVSKFLNSLESSVVQGFHSWSWAEARAVMFDSIQQHQSQDSETHCILEAFVKHKTSSCFGELANSRVWYWALGLNRSRFTVRLDWAISETTDAERRQQRFWAIMLGSFNSVLSFGLIVHEAGPSNAGKFFRAGTFDLTNWYVERPDLFSWVCQDCEERTIDII</sequence>
<reference evidence="1" key="2">
    <citation type="submission" date="2023-05" db="EMBL/GenBank/DDBJ databases">
        <authorList>
            <consortium name="Lawrence Berkeley National Laboratory"/>
            <person name="Steindorff A."/>
            <person name="Hensen N."/>
            <person name="Bonometti L."/>
            <person name="Westerberg I."/>
            <person name="Brannstrom I.O."/>
            <person name="Guillou S."/>
            <person name="Cros-Aarteil S."/>
            <person name="Calhoun S."/>
            <person name="Haridas S."/>
            <person name="Kuo A."/>
            <person name="Mondo S."/>
            <person name="Pangilinan J."/>
            <person name="Riley R."/>
            <person name="Labutti K."/>
            <person name="Andreopoulos B."/>
            <person name="Lipzen A."/>
            <person name="Chen C."/>
            <person name="Yanf M."/>
            <person name="Daum C."/>
            <person name="Ng V."/>
            <person name="Clum A."/>
            <person name="Ohm R."/>
            <person name="Martin F."/>
            <person name="Silar P."/>
            <person name="Natvig D."/>
            <person name="Lalanne C."/>
            <person name="Gautier V."/>
            <person name="Ament-Velasquez S.L."/>
            <person name="Kruys A."/>
            <person name="Hutchinson M.I."/>
            <person name="Powell A.J."/>
            <person name="Barry K."/>
            <person name="Miller A.N."/>
            <person name="Grigoriev I.V."/>
            <person name="Debuchy R."/>
            <person name="Gladieux P."/>
            <person name="Thoren M.H."/>
            <person name="Johannesson H."/>
        </authorList>
    </citation>
    <scope>NUCLEOTIDE SEQUENCE</scope>
    <source>
        <strain evidence="1">CBS 990.96</strain>
    </source>
</reference>
<protein>
    <recommendedName>
        <fullName evidence="3">Heterokaryon incompatibility domain-containing protein</fullName>
    </recommendedName>
</protein>
<comment type="caution">
    <text evidence="1">The sequence shown here is derived from an EMBL/GenBank/DDBJ whole genome shotgun (WGS) entry which is preliminary data.</text>
</comment>
<evidence type="ECO:0000313" key="2">
    <source>
        <dbReference type="Proteomes" id="UP001301958"/>
    </source>
</evidence>
<name>A0AAN6YN73_9PEZI</name>
<proteinExistence type="predicted"/>
<dbReference type="PANTHER" id="PTHR33112:SF16">
    <property type="entry name" value="HETEROKARYON INCOMPATIBILITY DOMAIN-CONTAINING PROTEIN"/>
    <property type="match status" value="1"/>
</dbReference>
<accession>A0AAN6YN73</accession>
<reference evidence="1" key="1">
    <citation type="journal article" date="2023" name="Mol. Phylogenet. Evol.">
        <title>Genome-scale phylogeny and comparative genomics of the fungal order Sordariales.</title>
        <authorList>
            <person name="Hensen N."/>
            <person name="Bonometti L."/>
            <person name="Westerberg I."/>
            <person name="Brannstrom I.O."/>
            <person name="Guillou S."/>
            <person name="Cros-Aarteil S."/>
            <person name="Calhoun S."/>
            <person name="Haridas S."/>
            <person name="Kuo A."/>
            <person name="Mondo S."/>
            <person name="Pangilinan J."/>
            <person name="Riley R."/>
            <person name="LaButti K."/>
            <person name="Andreopoulos B."/>
            <person name="Lipzen A."/>
            <person name="Chen C."/>
            <person name="Yan M."/>
            <person name="Daum C."/>
            <person name="Ng V."/>
            <person name="Clum A."/>
            <person name="Steindorff A."/>
            <person name="Ohm R.A."/>
            <person name="Martin F."/>
            <person name="Silar P."/>
            <person name="Natvig D.O."/>
            <person name="Lalanne C."/>
            <person name="Gautier V."/>
            <person name="Ament-Velasquez S.L."/>
            <person name="Kruys A."/>
            <person name="Hutchinson M.I."/>
            <person name="Powell A.J."/>
            <person name="Barry K."/>
            <person name="Miller A.N."/>
            <person name="Grigoriev I.V."/>
            <person name="Debuchy R."/>
            <person name="Gladieux P."/>
            <person name="Hiltunen Thoren M."/>
            <person name="Johannesson H."/>
        </authorList>
    </citation>
    <scope>NUCLEOTIDE SEQUENCE</scope>
    <source>
        <strain evidence="1">CBS 990.96</strain>
    </source>
</reference>
<dbReference type="Proteomes" id="UP001301958">
    <property type="component" value="Unassembled WGS sequence"/>
</dbReference>
<dbReference type="EMBL" id="MU865546">
    <property type="protein sequence ID" value="KAK4221458.1"/>
    <property type="molecule type" value="Genomic_DNA"/>
</dbReference>
<keyword evidence="2" id="KW-1185">Reference proteome</keyword>